<protein>
    <submittedName>
        <fullName evidence="1">Uncharacterized protein</fullName>
    </submittedName>
</protein>
<dbReference type="AlphaFoldDB" id="A0A645JDY4"/>
<organism evidence="1">
    <name type="scientific">bioreactor metagenome</name>
    <dbReference type="NCBI Taxonomy" id="1076179"/>
    <lineage>
        <taxon>unclassified sequences</taxon>
        <taxon>metagenomes</taxon>
        <taxon>ecological metagenomes</taxon>
    </lineage>
</organism>
<reference evidence="1" key="1">
    <citation type="submission" date="2019-08" db="EMBL/GenBank/DDBJ databases">
        <authorList>
            <person name="Kucharzyk K."/>
            <person name="Murdoch R.W."/>
            <person name="Higgins S."/>
            <person name="Loffler F."/>
        </authorList>
    </citation>
    <scope>NUCLEOTIDE SEQUENCE</scope>
</reference>
<comment type="caution">
    <text evidence="1">The sequence shown here is derived from an EMBL/GenBank/DDBJ whole genome shotgun (WGS) entry which is preliminary data.</text>
</comment>
<dbReference type="EMBL" id="VSSQ01138946">
    <property type="protein sequence ID" value="MPN61801.1"/>
    <property type="molecule type" value="Genomic_DNA"/>
</dbReference>
<sequence>MFHVGQITKNKRGDKIKILSFPENYPGYMWVKNYSHKGIDSTIMYPISGKWFPERNPNGSESDIIDNNK</sequence>
<gene>
    <name evidence="1" type="ORF">SDC9_209545</name>
</gene>
<proteinExistence type="predicted"/>
<evidence type="ECO:0000313" key="1">
    <source>
        <dbReference type="EMBL" id="MPN61801.1"/>
    </source>
</evidence>
<name>A0A645JDY4_9ZZZZ</name>
<accession>A0A645JDY4</accession>